<evidence type="ECO:0000256" key="5">
    <source>
        <dbReference type="SAM" id="Phobius"/>
    </source>
</evidence>
<name>G0P0I7_CAEBE</name>
<feature type="transmembrane region" description="Helical" evidence="5">
    <location>
        <begin position="58"/>
        <end position="76"/>
    </location>
</feature>
<keyword evidence="8" id="KW-1185">Reference proteome</keyword>
<feature type="transmembrane region" description="Helical" evidence="5">
    <location>
        <begin position="203"/>
        <end position="230"/>
    </location>
</feature>
<dbReference type="PROSITE" id="PS50262">
    <property type="entry name" value="G_PROTEIN_RECEP_F1_2"/>
    <property type="match status" value="1"/>
</dbReference>
<evidence type="ECO:0000313" key="7">
    <source>
        <dbReference type="EMBL" id="EGT41768.1"/>
    </source>
</evidence>
<feature type="domain" description="G-protein coupled receptors family 1 profile" evidence="6">
    <location>
        <begin position="57"/>
        <end position="264"/>
    </location>
</feature>
<keyword evidence="2 5" id="KW-0812">Transmembrane</keyword>
<dbReference type="Gene3D" id="1.20.1070.10">
    <property type="entry name" value="Rhodopsin 7-helix transmembrane proteins"/>
    <property type="match status" value="1"/>
</dbReference>
<protein>
    <recommendedName>
        <fullName evidence="6">G-protein coupled receptors family 1 profile domain-containing protein</fullName>
    </recommendedName>
</protein>
<organism evidence="8">
    <name type="scientific">Caenorhabditis brenneri</name>
    <name type="common">Nematode worm</name>
    <dbReference type="NCBI Taxonomy" id="135651"/>
    <lineage>
        <taxon>Eukaryota</taxon>
        <taxon>Metazoa</taxon>
        <taxon>Ecdysozoa</taxon>
        <taxon>Nematoda</taxon>
        <taxon>Chromadorea</taxon>
        <taxon>Rhabditida</taxon>
        <taxon>Rhabditina</taxon>
        <taxon>Rhabditomorpha</taxon>
        <taxon>Rhabditoidea</taxon>
        <taxon>Rhabditidae</taxon>
        <taxon>Peloderinae</taxon>
        <taxon>Caenorhabditis</taxon>
    </lineage>
</organism>
<comment type="subcellular location">
    <subcellularLocation>
        <location evidence="1">Membrane</location>
    </subcellularLocation>
</comment>
<evidence type="ECO:0000256" key="4">
    <source>
        <dbReference type="ARBA" id="ARBA00023136"/>
    </source>
</evidence>
<dbReference type="Pfam" id="PF10324">
    <property type="entry name" value="7TM_GPCR_Srw"/>
    <property type="match status" value="1"/>
</dbReference>
<evidence type="ECO:0000313" key="8">
    <source>
        <dbReference type="Proteomes" id="UP000008068"/>
    </source>
</evidence>
<dbReference type="InParanoid" id="G0P0I7"/>
<keyword evidence="3 5" id="KW-1133">Transmembrane helix</keyword>
<dbReference type="PANTHER" id="PTHR22751">
    <property type="entry name" value="G-PROTEIN COUPLED RECEPTOR-RELATED"/>
    <property type="match status" value="1"/>
</dbReference>
<feature type="transmembrane region" description="Helical" evidence="5">
    <location>
        <begin position="88"/>
        <end position="109"/>
    </location>
</feature>
<reference evidence="8" key="1">
    <citation type="submission" date="2011-07" db="EMBL/GenBank/DDBJ databases">
        <authorList>
            <consortium name="Caenorhabditis brenneri Sequencing and Analysis Consortium"/>
            <person name="Wilson R.K."/>
        </authorList>
    </citation>
    <scope>NUCLEOTIDE SEQUENCE [LARGE SCALE GENOMIC DNA]</scope>
    <source>
        <strain evidence="8">PB2801</strain>
    </source>
</reference>
<dbReference type="GO" id="GO:0016020">
    <property type="term" value="C:membrane"/>
    <property type="evidence" value="ECO:0007669"/>
    <property type="project" value="UniProtKB-SubCell"/>
</dbReference>
<keyword evidence="4 5" id="KW-0472">Membrane</keyword>
<dbReference type="EMBL" id="GL380000">
    <property type="protein sequence ID" value="EGT41768.1"/>
    <property type="molecule type" value="Genomic_DNA"/>
</dbReference>
<dbReference type="HOGENOM" id="CLU_043715_0_1_1"/>
<evidence type="ECO:0000256" key="2">
    <source>
        <dbReference type="ARBA" id="ARBA00022692"/>
    </source>
</evidence>
<dbReference type="SUPFAM" id="SSF81321">
    <property type="entry name" value="Family A G protein-coupled receptor-like"/>
    <property type="match status" value="1"/>
</dbReference>
<dbReference type="PANTHER" id="PTHR22751:SF101">
    <property type="entry name" value="G-PROTEIN COUPLED RECEPTORS FAMILY 1 PROFILE DOMAIN-CONTAINING PROTEIN"/>
    <property type="match status" value="1"/>
</dbReference>
<evidence type="ECO:0000256" key="3">
    <source>
        <dbReference type="ARBA" id="ARBA00022989"/>
    </source>
</evidence>
<dbReference type="Proteomes" id="UP000008068">
    <property type="component" value="Unassembled WGS sequence"/>
</dbReference>
<evidence type="ECO:0000259" key="6">
    <source>
        <dbReference type="PROSITE" id="PS50262"/>
    </source>
</evidence>
<dbReference type="AlphaFoldDB" id="G0P0I7"/>
<sequence>MPKLTNGENSAHFFPSFKNPDFLFKLFDFMDTPPIDYQTYRFFLILQSFRTDVIRCSTWLLVLMAFIRYLALKVTANTRYKEVSKFPFGFYAALVCLAISTVMSTLSFFRTKMIENGIWIPDEKCGIKSDEVRYFYVLGPTEFETYLNGYLLRVFNFVNGFLSDILPCVVLPVATIILTMEVKNARKNLLNSVSVRKSTERTTLLIILMTASFFIASLPAGVFTFLQVLYTDVGFLHLSTFVDHYCNAILTINASTHCIECLIMSSEYRRTVKDVLRINKQNVVRISSVVF</sequence>
<dbReference type="GO" id="GO:0008528">
    <property type="term" value="F:G protein-coupled peptide receptor activity"/>
    <property type="evidence" value="ECO:0007669"/>
    <property type="project" value="InterPro"/>
</dbReference>
<accession>G0P0I7</accession>
<evidence type="ECO:0000256" key="1">
    <source>
        <dbReference type="ARBA" id="ARBA00004370"/>
    </source>
</evidence>
<gene>
    <name evidence="7" type="ORF">CAEBREN_32698</name>
</gene>
<proteinExistence type="predicted"/>
<dbReference type="InterPro" id="IPR019427">
    <property type="entry name" value="7TM_GPCR_serpentine_rcpt_Srw"/>
</dbReference>
<dbReference type="InterPro" id="IPR017452">
    <property type="entry name" value="GPCR_Rhodpsn_7TM"/>
</dbReference>